<dbReference type="Proteomes" id="UP001212821">
    <property type="component" value="Chromosome"/>
</dbReference>
<dbReference type="PRINTS" id="PR00455">
    <property type="entry name" value="HTHTETR"/>
</dbReference>
<feature type="domain" description="HTH tetR-type" evidence="6">
    <location>
        <begin position="2"/>
        <end position="62"/>
    </location>
</feature>
<feature type="DNA-binding region" description="H-T-H motif" evidence="5">
    <location>
        <begin position="25"/>
        <end position="44"/>
    </location>
</feature>
<dbReference type="InterPro" id="IPR001647">
    <property type="entry name" value="HTH_TetR"/>
</dbReference>
<dbReference type="PANTHER" id="PTHR30055:SF151">
    <property type="entry name" value="TRANSCRIPTIONAL REGULATORY PROTEIN"/>
    <property type="match status" value="1"/>
</dbReference>
<evidence type="ECO:0000313" key="7">
    <source>
        <dbReference type="EMBL" id="WBP90962.1"/>
    </source>
</evidence>
<dbReference type="EMBL" id="CP115450">
    <property type="protein sequence ID" value="WBP90962.1"/>
    <property type="molecule type" value="Genomic_DNA"/>
</dbReference>
<dbReference type="Pfam" id="PF02909">
    <property type="entry name" value="TetR_C_1"/>
    <property type="match status" value="1"/>
</dbReference>
<proteinExistence type="predicted"/>
<evidence type="ECO:0000256" key="2">
    <source>
        <dbReference type="ARBA" id="ARBA00023015"/>
    </source>
</evidence>
<reference evidence="8" key="1">
    <citation type="submission" date="2022-12" db="EMBL/GenBank/DDBJ databases">
        <authorList>
            <person name="Mo P."/>
        </authorList>
    </citation>
    <scope>NUCLEOTIDE SEQUENCE [LARGE SCALE GENOMIC DNA]</scope>
    <source>
        <strain evidence="8">HUAS 3-15</strain>
    </source>
</reference>
<dbReference type="InterPro" id="IPR036271">
    <property type="entry name" value="Tet_transcr_reg_TetR-rel_C_sf"/>
</dbReference>
<dbReference type="PANTHER" id="PTHR30055">
    <property type="entry name" value="HTH-TYPE TRANSCRIPTIONAL REGULATOR RUTR"/>
    <property type="match status" value="1"/>
</dbReference>
<evidence type="ECO:0000256" key="3">
    <source>
        <dbReference type="ARBA" id="ARBA00023125"/>
    </source>
</evidence>
<dbReference type="InterPro" id="IPR004111">
    <property type="entry name" value="Repressor_TetR_C"/>
</dbReference>
<evidence type="ECO:0000259" key="6">
    <source>
        <dbReference type="PROSITE" id="PS50977"/>
    </source>
</evidence>
<evidence type="ECO:0000256" key="4">
    <source>
        <dbReference type="ARBA" id="ARBA00023163"/>
    </source>
</evidence>
<evidence type="ECO:0000256" key="1">
    <source>
        <dbReference type="ARBA" id="ARBA00022491"/>
    </source>
</evidence>
<dbReference type="SUPFAM" id="SSF46689">
    <property type="entry name" value="Homeodomain-like"/>
    <property type="match status" value="1"/>
</dbReference>
<sequence>MALHREDVVRAALDLLDEVGLERLTTRALTDRLGVQRGALYWHVRSKHELLGAMADTVVARAFTAIDTGDGEAAGWAERTTRFAHRLRQALLAHRDGARLVSGHLTPGTGTLETVEEGLARMRAEGLTLAQAATFGHAVTSYVIGFVLQEQAAHTGRARQAGAGDNAAATVDPERYPHLAEWQTGQPADPDHAFTAGLAFLTAGLSAQLP</sequence>
<dbReference type="Gene3D" id="1.10.357.10">
    <property type="entry name" value="Tetracycline Repressor, domain 2"/>
    <property type="match status" value="1"/>
</dbReference>
<keyword evidence="8" id="KW-1185">Reference proteome</keyword>
<keyword evidence="2" id="KW-0805">Transcription regulation</keyword>
<dbReference type="PROSITE" id="PS50977">
    <property type="entry name" value="HTH_TETR_2"/>
    <property type="match status" value="1"/>
</dbReference>
<evidence type="ECO:0000313" key="8">
    <source>
        <dbReference type="Proteomes" id="UP001212821"/>
    </source>
</evidence>
<protein>
    <submittedName>
        <fullName evidence="7">TetR/AcrR family transcriptional regulator C-terminal domain-containing protein</fullName>
    </submittedName>
</protein>
<organism evidence="7 8">
    <name type="scientific">Kitasatospora cathayae</name>
    <dbReference type="NCBI Taxonomy" id="3004092"/>
    <lineage>
        <taxon>Bacteria</taxon>
        <taxon>Bacillati</taxon>
        <taxon>Actinomycetota</taxon>
        <taxon>Actinomycetes</taxon>
        <taxon>Kitasatosporales</taxon>
        <taxon>Streptomycetaceae</taxon>
        <taxon>Kitasatospora</taxon>
    </lineage>
</organism>
<keyword evidence="1" id="KW-0678">Repressor</keyword>
<dbReference type="PROSITE" id="PS01081">
    <property type="entry name" value="HTH_TETR_1"/>
    <property type="match status" value="1"/>
</dbReference>
<accession>A0ABY7QDY7</accession>
<dbReference type="InterPro" id="IPR023772">
    <property type="entry name" value="DNA-bd_HTH_TetR-type_CS"/>
</dbReference>
<dbReference type="SUPFAM" id="SSF48498">
    <property type="entry name" value="Tetracyclin repressor-like, C-terminal domain"/>
    <property type="match status" value="1"/>
</dbReference>
<keyword evidence="4" id="KW-0804">Transcription</keyword>
<name>A0ABY7QDY7_9ACTN</name>
<dbReference type="InterPro" id="IPR003012">
    <property type="entry name" value="Tet_transcr_reg_TetR"/>
</dbReference>
<dbReference type="InterPro" id="IPR009057">
    <property type="entry name" value="Homeodomain-like_sf"/>
</dbReference>
<dbReference type="PRINTS" id="PR00400">
    <property type="entry name" value="TETREPRESSOR"/>
</dbReference>
<dbReference type="Gene3D" id="1.10.10.60">
    <property type="entry name" value="Homeodomain-like"/>
    <property type="match status" value="1"/>
</dbReference>
<dbReference type="Pfam" id="PF00440">
    <property type="entry name" value="TetR_N"/>
    <property type="match status" value="1"/>
</dbReference>
<evidence type="ECO:0000256" key="5">
    <source>
        <dbReference type="PROSITE-ProRule" id="PRU00335"/>
    </source>
</evidence>
<dbReference type="RefSeq" id="WP_270150062.1">
    <property type="nucleotide sequence ID" value="NZ_CP115450.1"/>
</dbReference>
<gene>
    <name evidence="7" type="ORF">O1G21_37225</name>
</gene>
<keyword evidence="3 5" id="KW-0238">DNA-binding</keyword>
<dbReference type="InterPro" id="IPR050109">
    <property type="entry name" value="HTH-type_TetR-like_transc_reg"/>
</dbReference>